<dbReference type="OrthoDB" id="67700at2759"/>
<dbReference type="AlphaFoldDB" id="A0A843TRG1"/>
<feature type="region of interest" description="Disordered" evidence="7">
    <location>
        <begin position="134"/>
        <end position="208"/>
    </location>
</feature>
<comment type="similarity">
    <text evidence="2">Belongs to the MCTP family.</text>
</comment>
<gene>
    <name evidence="10" type="ORF">Taro_005126</name>
</gene>
<dbReference type="CDD" id="cd08378">
    <property type="entry name" value="C2B_MCTP_PRT_plant"/>
    <property type="match status" value="1"/>
</dbReference>
<dbReference type="InterPro" id="IPR047255">
    <property type="entry name" value="C2D_MCTP_PRT_plant"/>
</dbReference>
<evidence type="ECO:0000256" key="4">
    <source>
        <dbReference type="ARBA" id="ARBA00022737"/>
    </source>
</evidence>
<keyword evidence="11" id="KW-1185">Reference proteome</keyword>
<dbReference type="InterPro" id="IPR047257">
    <property type="entry name" value="C2B_MCTP_PRT_plant"/>
</dbReference>
<evidence type="ECO:0000259" key="9">
    <source>
        <dbReference type="PROSITE" id="PS50004"/>
    </source>
</evidence>
<dbReference type="GO" id="GO:0016020">
    <property type="term" value="C:membrane"/>
    <property type="evidence" value="ECO:0007669"/>
    <property type="project" value="UniProtKB-SubCell"/>
</dbReference>
<evidence type="ECO:0000256" key="6">
    <source>
        <dbReference type="ARBA" id="ARBA00023136"/>
    </source>
</evidence>
<dbReference type="PANTHER" id="PTHR31425">
    <property type="entry name" value="PHOSPHORIBOSYLANTHRANILATE TRANSFERASE ISOFORM 1"/>
    <property type="match status" value="1"/>
</dbReference>
<sequence>MKLAVEVLDAFDLMPKDGQGSASPFVEVEFEGQRHRTQTKARDLNPAWNETLVFDVPDPAFLPDRVVDVAVYHDRGGGHHRHFLGRVRISGSSVAPVPSDAAVRRCPLDKRGLFSHIRGEIALRLYALPDPPPSAIPPPPAAAPNPPPPAAAAPPPAPAPTPAAPASDKKGVAADAVGGNGDGEKPSKKDKKPEAEEKKKPTKETQYFYSVPASGGGLGFEFSQLKMSAMSQLGEQPTTVIVGDEKRADYARAEPPPAMHMMQVLRPPQSEFALVETRPPVAARLGYRGDKISSTFDLVEQMYYMYVSVVKARDLPAMDITGSLDPYVEVKLGNYKGVTKHHEKNQNPFWGQVFAFSKERVQSHLLEVVVKDKDLVKDDYVGRVVFDVAEVPLRVPPDSPLAPQWYRLEDKKGAKLAKGEIMLAVWLGTQADEAFPEAWHSDAHAASPDSLAHTRSKVYFSPRLCYLRVHIIEAQDLIPSDKSRLPEPYVKIQLGNQVRRTRPSPARSISAGWNEEFLFVAAEPYEEPLVVTVEDRVGPNKDETMGRLILPVGFAPRRVDHTKLVDSRWFNLEKPSAPAAEGEGEKKEVKFASKIHLRLCLDTGYHVLDESTHYSSDFRPNLKHLWKPCIGVLELGILGARNLAAMKARIGRTTDAYCVAKYGPKWVRTRTLLDTVSPRWNEQYTWEVYDPCTVITVGVFDNCHVDGGKDDVRDQRIGKVRIRLSTLEANRVYTHLYPLLVLQPSGLKKTGELHLAVRFTCTAWVNMVALYGRPLLPKMHYLQPIPVTQLDYLRHQAMQMVAARLARAEPPLRREAVEYMLDVDSHMWSLRRSKANFYRITSLLSTVLAVMRWLDDICNWKNPVTTVLVHVLFFILVCYPELILPTIFLYLFMIGMWNYRFRPRQPPHMDVKLSHAELSNPEELDEEFDTFPTTRPPDVVRMRYDRMRSVAGRVQSVVGDLATQGERAQSLLSWRDPRATAIFIILSLLVAVFLYVTPFQVVALLVGLYLLRHPRFRTRMPSVSFNFYRRLPAKSDMLI</sequence>
<dbReference type="Gene3D" id="2.60.40.150">
    <property type="entry name" value="C2 domain"/>
    <property type="match status" value="4"/>
</dbReference>
<dbReference type="FunFam" id="2.60.40.150:FF:000119">
    <property type="entry name" value="C2 domain-containing protein"/>
    <property type="match status" value="1"/>
</dbReference>
<feature type="domain" description="C2" evidence="9">
    <location>
        <begin position="286"/>
        <end position="406"/>
    </location>
</feature>
<evidence type="ECO:0000313" key="11">
    <source>
        <dbReference type="Proteomes" id="UP000652761"/>
    </source>
</evidence>
<dbReference type="PROSITE" id="PS50004">
    <property type="entry name" value="C2"/>
    <property type="match status" value="4"/>
</dbReference>
<name>A0A843TRG1_COLES</name>
<protein>
    <recommendedName>
        <fullName evidence="9">C2 domain-containing protein</fullName>
    </recommendedName>
</protein>
<accession>A0A843TRG1</accession>
<feature type="compositionally biased region" description="Basic and acidic residues" evidence="7">
    <location>
        <begin position="182"/>
        <end position="203"/>
    </location>
</feature>
<dbReference type="Pfam" id="PF00168">
    <property type="entry name" value="C2"/>
    <property type="match status" value="4"/>
</dbReference>
<dbReference type="Pfam" id="PF08372">
    <property type="entry name" value="PRT_C"/>
    <property type="match status" value="1"/>
</dbReference>
<dbReference type="InterPro" id="IPR047258">
    <property type="entry name" value="C2C_MCTP_PRT_plant"/>
</dbReference>
<proteinExistence type="inferred from homology"/>
<evidence type="ECO:0000313" key="10">
    <source>
        <dbReference type="EMBL" id="MQL72766.1"/>
    </source>
</evidence>
<comment type="caution">
    <text evidence="10">The sequence shown here is derived from an EMBL/GenBank/DDBJ whole genome shotgun (WGS) entry which is preliminary data.</text>
</comment>
<evidence type="ECO:0000256" key="3">
    <source>
        <dbReference type="ARBA" id="ARBA00022692"/>
    </source>
</evidence>
<feature type="domain" description="C2" evidence="9">
    <location>
        <begin position="614"/>
        <end position="737"/>
    </location>
</feature>
<feature type="domain" description="C2" evidence="9">
    <location>
        <begin position="445"/>
        <end position="566"/>
    </location>
</feature>
<dbReference type="CDD" id="cd08379">
    <property type="entry name" value="C2D_MCTP_PRT_plant"/>
    <property type="match status" value="1"/>
</dbReference>
<keyword evidence="3 8" id="KW-0812">Transmembrane</keyword>
<dbReference type="InterPro" id="IPR013583">
    <property type="entry name" value="MCTP_C"/>
</dbReference>
<dbReference type="FunFam" id="2.60.40.150:FF:000128">
    <property type="entry name" value="C2 domain-containing protein"/>
    <property type="match status" value="1"/>
</dbReference>
<comment type="subcellular location">
    <subcellularLocation>
        <location evidence="1">Membrane</location>
        <topology evidence="1">Multi-pass membrane protein</topology>
    </subcellularLocation>
</comment>
<reference evidence="10" key="1">
    <citation type="submission" date="2017-07" db="EMBL/GenBank/DDBJ databases">
        <title>Taro Niue Genome Assembly and Annotation.</title>
        <authorList>
            <person name="Atibalentja N."/>
            <person name="Keating K."/>
            <person name="Fields C.J."/>
        </authorList>
    </citation>
    <scope>NUCLEOTIDE SEQUENCE</scope>
    <source>
        <strain evidence="10">Niue_2</strain>
        <tissue evidence="10">Leaf</tissue>
    </source>
</reference>
<dbReference type="FunFam" id="2.60.40.150:FF:000090">
    <property type="entry name" value="C2 domain-containing protein"/>
    <property type="match status" value="1"/>
</dbReference>
<dbReference type="Proteomes" id="UP000652761">
    <property type="component" value="Unassembled WGS sequence"/>
</dbReference>
<dbReference type="InterPro" id="IPR000008">
    <property type="entry name" value="C2_dom"/>
</dbReference>
<keyword evidence="4" id="KW-0677">Repeat</keyword>
<dbReference type="InterPro" id="IPR047259">
    <property type="entry name" value="QUIRKY-like"/>
</dbReference>
<organism evidence="10 11">
    <name type="scientific">Colocasia esculenta</name>
    <name type="common">Wild taro</name>
    <name type="synonym">Arum esculentum</name>
    <dbReference type="NCBI Taxonomy" id="4460"/>
    <lineage>
        <taxon>Eukaryota</taxon>
        <taxon>Viridiplantae</taxon>
        <taxon>Streptophyta</taxon>
        <taxon>Embryophyta</taxon>
        <taxon>Tracheophyta</taxon>
        <taxon>Spermatophyta</taxon>
        <taxon>Magnoliopsida</taxon>
        <taxon>Liliopsida</taxon>
        <taxon>Araceae</taxon>
        <taxon>Aroideae</taxon>
        <taxon>Colocasieae</taxon>
        <taxon>Colocasia</taxon>
    </lineage>
</organism>
<feature type="transmembrane region" description="Helical" evidence="8">
    <location>
        <begin position="981"/>
        <end position="1011"/>
    </location>
</feature>
<keyword evidence="5 8" id="KW-1133">Transmembrane helix</keyword>
<feature type="domain" description="C2" evidence="9">
    <location>
        <begin position="1"/>
        <end position="107"/>
    </location>
</feature>
<dbReference type="CDD" id="cd04019">
    <property type="entry name" value="C2C_MCTP_PRT_plant"/>
    <property type="match status" value="1"/>
</dbReference>
<evidence type="ECO:0000256" key="5">
    <source>
        <dbReference type="ARBA" id="ARBA00022989"/>
    </source>
</evidence>
<dbReference type="CDD" id="cd04022">
    <property type="entry name" value="C2A_MCTP_PRT_plant"/>
    <property type="match status" value="1"/>
</dbReference>
<feature type="transmembrane region" description="Helical" evidence="8">
    <location>
        <begin position="867"/>
        <end position="893"/>
    </location>
</feature>
<evidence type="ECO:0000256" key="2">
    <source>
        <dbReference type="ARBA" id="ARBA00007923"/>
    </source>
</evidence>
<evidence type="ECO:0000256" key="7">
    <source>
        <dbReference type="SAM" id="MobiDB-lite"/>
    </source>
</evidence>
<dbReference type="PANTHER" id="PTHR31425:SF22">
    <property type="entry name" value="MULTIPLE C2 DOMAIN AND TRANSMEMBRANE REGION PROTEIN 6"/>
    <property type="match status" value="1"/>
</dbReference>
<feature type="compositionally biased region" description="Pro residues" evidence="7">
    <location>
        <begin position="134"/>
        <end position="163"/>
    </location>
</feature>
<feature type="transmembrane region" description="Helical" evidence="8">
    <location>
        <begin position="837"/>
        <end position="855"/>
    </location>
</feature>
<dbReference type="SMART" id="SM00239">
    <property type="entry name" value="C2"/>
    <property type="match status" value="4"/>
</dbReference>
<evidence type="ECO:0000256" key="8">
    <source>
        <dbReference type="SAM" id="Phobius"/>
    </source>
</evidence>
<dbReference type="SUPFAM" id="SSF49562">
    <property type="entry name" value="C2 domain (Calcium/lipid-binding domain, CaLB)"/>
    <property type="match status" value="4"/>
</dbReference>
<evidence type="ECO:0000256" key="1">
    <source>
        <dbReference type="ARBA" id="ARBA00004141"/>
    </source>
</evidence>
<dbReference type="EMBL" id="NMUH01000142">
    <property type="protein sequence ID" value="MQL72766.1"/>
    <property type="molecule type" value="Genomic_DNA"/>
</dbReference>
<keyword evidence="6 8" id="KW-0472">Membrane</keyword>
<dbReference type="InterPro" id="IPR035892">
    <property type="entry name" value="C2_domain_sf"/>
</dbReference>